<protein>
    <submittedName>
        <fullName evidence="1">Susd and RagB outer membrane lipoprotein</fullName>
    </submittedName>
</protein>
<reference evidence="1 2" key="1">
    <citation type="journal article" date="2015" name="Science">
        <title>Genetic determinants of in vivo fitness and diet responsiveness in multiple human gut Bacteroides.</title>
        <authorList>
            <person name="Wu M."/>
            <person name="McNulty N.P."/>
            <person name="Rodionov D.A."/>
            <person name="Khoroshkin M.S."/>
            <person name="Griffin N.W."/>
            <person name="Cheng J."/>
            <person name="Latreille P."/>
            <person name="Kerstetter R.A."/>
            <person name="Terrapon N."/>
            <person name="Henrissat B."/>
            <person name="Osterman A.L."/>
            <person name="Gordon J.I."/>
        </authorList>
    </citation>
    <scope>NUCLEOTIDE SEQUENCE [LARGE SCALE GENOMIC DNA]</scope>
    <source>
        <strain evidence="1 2">WH2</strain>
    </source>
</reference>
<name>A0A0P0GKC2_9BACE</name>
<gene>
    <name evidence="1" type="ORF">BcellWH2_04260</name>
</gene>
<evidence type="ECO:0000313" key="2">
    <source>
        <dbReference type="Proteomes" id="UP000061809"/>
    </source>
</evidence>
<dbReference type="SUPFAM" id="SSF48452">
    <property type="entry name" value="TPR-like"/>
    <property type="match status" value="1"/>
</dbReference>
<dbReference type="InterPro" id="IPR024302">
    <property type="entry name" value="SusD-like"/>
</dbReference>
<dbReference type="PROSITE" id="PS51257">
    <property type="entry name" value="PROKAR_LIPOPROTEIN"/>
    <property type="match status" value="1"/>
</dbReference>
<dbReference type="Proteomes" id="UP000061809">
    <property type="component" value="Chromosome"/>
</dbReference>
<dbReference type="AlphaFoldDB" id="A0A0P0GKC2"/>
<dbReference type="PATRIC" id="fig|246787.4.peg.4402"/>
<evidence type="ECO:0000313" key="1">
    <source>
        <dbReference type="EMBL" id="ALJ61477.1"/>
    </source>
</evidence>
<dbReference type="EMBL" id="CP012801">
    <property type="protein sequence ID" value="ALJ61477.1"/>
    <property type="molecule type" value="Genomic_DNA"/>
</dbReference>
<dbReference type="InterPro" id="IPR011990">
    <property type="entry name" value="TPR-like_helical_dom_sf"/>
</dbReference>
<sequence length="538" mass="59036">MRRSIINKIIVGTLVFTGVSCTGDYMDINSNPYQPGTDDMQADDYMLGSAMNNLSSCVVSSDVNTAQFTDCLLGGPMGGYFSDTNTGWGNTIGNFNATDNWTNVFLKSDKLIPQLFTNLTSVQNISEKTENPVPFAIAKIIKVAAMSRVTDTYGPIPYSKIGLDGAVTTPYDSQEVVYKQFFTELDEAIATLNDNPGAALAATADYVYSGNINKWILFANSLRLRLAMRIVYANQTLAEQEAQKAIQGGVIESNNDNAKWSYFGSIVNPLYTATRYNSATDHACLTGGDTHAAADIICYMNGYNDPRRSKYFVPSEWTGYEYVGVRRSINRSTLGADAHKYSGVNVGQSDPIMWMNAAEVAFLRAEAVAVFGFTGMGGTAKDFYERGIELSFEQWGAGSAVDYINNATSKPDIYDDPSGANSYGSQLSTITVKWNEGDTPDVKQERIITQKWIANWMLGNEAWADFRRTGYPRLIPADPAGNKSGGVVDNELGARRMPFPTDEYVSNKANVEAAVSSYLKGADNYATRVWWDCNSKIR</sequence>
<dbReference type="Pfam" id="PF12741">
    <property type="entry name" value="SusD-like"/>
    <property type="match status" value="1"/>
</dbReference>
<organism evidence="1 2">
    <name type="scientific">Bacteroides cellulosilyticus</name>
    <dbReference type="NCBI Taxonomy" id="246787"/>
    <lineage>
        <taxon>Bacteria</taxon>
        <taxon>Pseudomonadati</taxon>
        <taxon>Bacteroidota</taxon>
        <taxon>Bacteroidia</taxon>
        <taxon>Bacteroidales</taxon>
        <taxon>Bacteroidaceae</taxon>
        <taxon>Bacteroides</taxon>
    </lineage>
</organism>
<dbReference type="Gene3D" id="1.25.40.390">
    <property type="match status" value="1"/>
</dbReference>
<dbReference type="CDD" id="cd08977">
    <property type="entry name" value="SusD"/>
    <property type="match status" value="1"/>
</dbReference>
<keyword evidence="1" id="KW-0449">Lipoprotein</keyword>
<proteinExistence type="predicted"/>
<dbReference type="RefSeq" id="WP_029428749.1">
    <property type="nucleotide sequence ID" value="NZ_CP012801.1"/>
</dbReference>
<accession>A0A0P0GKC2</accession>
<dbReference type="KEGG" id="bcel:BcellWH2_04260"/>